<gene>
    <name evidence="1" type="ORF">BV25DRAFT_1827847</name>
</gene>
<reference evidence="1" key="1">
    <citation type="submission" date="2021-03" db="EMBL/GenBank/DDBJ databases">
        <authorList>
            <consortium name="DOE Joint Genome Institute"/>
            <person name="Ahrendt S."/>
            <person name="Looney B.P."/>
            <person name="Miyauchi S."/>
            <person name="Morin E."/>
            <person name="Drula E."/>
            <person name="Courty P.E."/>
            <person name="Chicoki N."/>
            <person name="Fauchery L."/>
            <person name="Kohler A."/>
            <person name="Kuo A."/>
            <person name="Labutti K."/>
            <person name="Pangilinan J."/>
            <person name="Lipzen A."/>
            <person name="Riley R."/>
            <person name="Andreopoulos W."/>
            <person name="He G."/>
            <person name="Johnson J."/>
            <person name="Barry K.W."/>
            <person name="Grigoriev I.V."/>
            <person name="Nagy L."/>
            <person name="Hibbett D."/>
            <person name="Henrissat B."/>
            <person name="Matheny P.B."/>
            <person name="Labbe J."/>
            <person name="Martin F."/>
        </authorList>
    </citation>
    <scope>NUCLEOTIDE SEQUENCE</scope>
    <source>
        <strain evidence="1">HHB10654</strain>
    </source>
</reference>
<reference evidence="1" key="2">
    <citation type="journal article" date="2022" name="New Phytol.">
        <title>Evolutionary transition to the ectomycorrhizal habit in the genomes of a hyperdiverse lineage of mushroom-forming fungi.</title>
        <authorList>
            <person name="Looney B."/>
            <person name="Miyauchi S."/>
            <person name="Morin E."/>
            <person name="Drula E."/>
            <person name="Courty P.E."/>
            <person name="Kohler A."/>
            <person name="Kuo A."/>
            <person name="LaButti K."/>
            <person name="Pangilinan J."/>
            <person name="Lipzen A."/>
            <person name="Riley R."/>
            <person name="Andreopoulos W."/>
            <person name="He G."/>
            <person name="Johnson J."/>
            <person name="Nolan M."/>
            <person name="Tritt A."/>
            <person name="Barry K.W."/>
            <person name="Grigoriev I.V."/>
            <person name="Nagy L.G."/>
            <person name="Hibbett D."/>
            <person name="Henrissat B."/>
            <person name="Matheny P.B."/>
            <person name="Labbe J."/>
            <person name="Martin F.M."/>
        </authorList>
    </citation>
    <scope>NUCLEOTIDE SEQUENCE</scope>
    <source>
        <strain evidence="1">HHB10654</strain>
    </source>
</reference>
<evidence type="ECO:0000313" key="1">
    <source>
        <dbReference type="EMBL" id="KAI0060367.1"/>
    </source>
</evidence>
<proteinExistence type="predicted"/>
<name>A0ACB8SVZ5_9AGAM</name>
<dbReference type="Proteomes" id="UP000814140">
    <property type="component" value="Unassembled WGS sequence"/>
</dbReference>
<evidence type="ECO:0000313" key="2">
    <source>
        <dbReference type="Proteomes" id="UP000814140"/>
    </source>
</evidence>
<keyword evidence="2" id="KW-1185">Reference proteome</keyword>
<protein>
    <submittedName>
        <fullName evidence="1">Uncharacterized protein</fullName>
    </submittedName>
</protein>
<organism evidence="1 2">
    <name type="scientific">Artomyces pyxidatus</name>
    <dbReference type="NCBI Taxonomy" id="48021"/>
    <lineage>
        <taxon>Eukaryota</taxon>
        <taxon>Fungi</taxon>
        <taxon>Dikarya</taxon>
        <taxon>Basidiomycota</taxon>
        <taxon>Agaricomycotina</taxon>
        <taxon>Agaricomycetes</taxon>
        <taxon>Russulales</taxon>
        <taxon>Auriscalpiaceae</taxon>
        <taxon>Artomyces</taxon>
    </lineage>
</organism>
<comment type="caution">
    <text evidence="1">The sequence shown here is derived from an EMBL/GenBank/DDBJ whole genome shotgun (WGS) entry which is preliminary data.</text>
</comment>
<accession>A0ACB8SVZ5</accession>
<sequence length="341" mass="38555">MASALPFDVHVLVLEWVYRQSQCQEVDYRRLAASTWTPVAQRLLFRRLRKVFRPETVRYFIDITTNNPALRTYVHSLSIYVRRGQKGIVQVADLLAMLSCFPQALQLLIDCSDKLTADELAQLMSLNLSIKTLRGVTTSCMFYQLAQAWAETLRYVLITDGLPETVLRDILTPETFSLHGIEFYHLSHPSPVEWLIPSGRGTLREVELHTYTSLELEALVARAPRITSLTCDPNLPSPHALAPLKELEELIIRGLPDESLKLPQSLRHVGFHAWSYVGPTQIQLDHILAALTSLPHLSLVTATRGIYQWALKEMSDRCAKMGVDFVVHQNPDSFPTASGRT</sequence>
<dbReference type="EMBL" id="MU277219">
    <property type="protein sequence ID" value="KAI0060367.1"/>
    <property type="molecule type" value="Genomic_DNA"/>
</dbReference>